<gene>
    <name evidence="5" type="ORF">PGRI_046200</name>
</gene>
<feature type="region of interest" description="Disordered" evidence="3">
    <location>
        <begin position="547"/>
        <end position="573"/>
    </location>
</feature>
<feature type="domain" description="GDP/GTP exchange factor Sec2 N-terminal" evidence="4">
    <location>
        <begin position="119"/>
        <end position="258"/>
    </location>
</feature>
<name>A0A135LA29_PENPA</name>
<dbReference type="PANTHER" id="PTHR14430">
    <property type="entry name" value="RABIN3-RELATED"/>
    <property type="match status" value="1"/>
</dbReference>
<keyword evidence="1 2" id="KW-0175">Coiled coil</keyword>
<feature type="compositionally biased region" description="Low complexity" evidence="3">
    <location>
        <begin position="364"/>
        <end position="375"/>
    </location>
</feature>
<evidence type="ECO:0000256" key="3">
    <source>
        <dbReference type="SAM" id="MobiDB-lite"/>
    </source>
</evidence>
<dbReference type="GeneID" id="63707633"/>
<feature type="region of interest" description="Disordered" evidence="3">
    <location>
        <begin position="363"/>
        <end position="391"/>
    </location>
</feature>
<comment type="caution">
    <text evidence="5">The sequence shown here is derived from an EMBL/GenBank/DDBJ whole genome shotgun (WGS) entry which is preliminary data.</text>
</comment>
<dbReference type="EMBL" id="LHQR01000069">
    <property type="protein sequence ID" value="KXG45764.1"/>
    <property type="molecule type" value="Genomic_DNA"/>
</dbReference>
<feature type="compositionally biased region" description="Basic and acidic residues" evidence="3">
    <location>
        <begin position="619"/>
        <end position="633"/>
    </location>
</feature>
<evidence type="ECO:0000259" key="4">
    <source>
        <dbReference type="Pfam" id="PF06428"/>
    </source>
</evidence>
<accession>A0A135LA29</accession>
<dbReference type="GO" id="GO:0051286">
    <property type="term" value="C:cell tip"/>
    <property type="evidence" value="ECO:0007669"/>
    <property type="project" value="TreeGrafter"/>
</dbReference>
<feature type="region of interest" description="Disordered" evidence="3">
    <location>
        <begin position="585"/>
        <end position="633"/>
    </location>
</feature>
<feature type="compositionally biased region" description="Polar residues" evidence="3">
    <location>
        <begin position="653"/>
        <end position="663"/>
    </location>
</feature>
<dbReference type="Pfam" id="PF06428">
    <property type="entry name" value="Sec2p"/>
    <property type="match status" value="1"/>
</dbReference>
<dbReference type="PANTHER" id="PTHR14430:SF0">
    <property type="entry name" value="SEC2P DOMAIN-CONTAINING PROTEIN"/>
    <property type="match status" value="1"/>
</dbReference>
<dbReference type="GO" id="GO:0070319">
    <property type="term" value="C:Golgi to plasma membrane transport vesicle"/>
    <property type="evidence" value="ECO:0007669"/>
    <property type="project" value="TreeGrafter"/>
</dbReference>
<feature type="coiled-coil region" evidence="2">
    <location>
        <begin position="205"/>
        <end position="260"/>
    </location>
</feature>
<dbReference type="GO" id="GO:0006887">
    <property type="term" value="P:exocytosis"/>
    <property type="evidence" value="ECO:0007669"/>
    <property type="project" value="TreeGrafter"/>
</dbReference>
<dbReference type="GO" id="GO:0005085">
    <property type="term" value="F:guanyl-nucleotide exchange factor activity"/>
    <property type="evidence" value="ECO:0007669"/>
    <property type="project" value="InterPro"/>
</dbReference>
<keyword evidence="6" id="KW-1185">Reference proteome</keyword>
<dbReference type="SUPFAM" id="SSF144284">
    <property type="entry name" value="Sec2 N-terminal region"/>
    <property type="match status" value="1"/>
</dbReference>
<dbReference type="OMA" id="CCEFTGY"/>
<dbReference type="AlphaFoldDB" id="A0A135LA29"/>
<evidence type="ECO:0000313" key="5">
    <source>
        <dbReference type="EMBL" id="KXG45764.1"/>
    </source>
</evidence>
<feature type="compositionally biased region" description="Polar residues" evidence="3">
    <location>
        <begin position="276"/>
        <end position="288"/>
    </location>
</feature>
<proteinExistence type="predicted"/>
<dbReference type="CDD" id="cd21044">
    <property type="entry name" value="Rab11BD_RAB3IP_like"/>
    <property type="match status" value="1"/>
</dbReference>
<evidence type="ECO:0000313" key="6">
    <source>
        <dbReference type="Proteomes" id="UP000070168"/>
    </source>
</evidence>
<dbReference type="Pfam" id="PF25555">
    <property type="entry name" value="RAB3A-like_C"/>
    <property type="match status" value="1"/>
</dbReference>
<feature type="region of interest" description="Disordered" evidence="3">
    <location>
        <begin position="645"/>
        <end position="684"/>
    </location>
</feature>
<dbReference type="Proteomes" id="UP000070168">
    <property type="component" value="Unassembled WGS sequence"/>
</dbReference>
<dbReference type="InterPro" id="IPR040351">
    <property type="entry name" value="RAB3IL/RAB3IP/Sec2"/>
</dbReference>
<evidence type="ECO:0000256" key="2">
    <source>
        <dbReference type="SAM" id="Coils"/>
    </source>
</evidence>
<dbReference type="STRING" id="5078.A0A135LA29"/>
<evidence type="ECO:0000256" key="1">
    <source>
        <dbReference type="ARBA" id="ARBA00023054"/>
    </source>
</evidence>
<reference evidence="5 6" key="1">
    <citation type="journal article" date="2016" name="BMC Genomics">
        <title>Genome sequencing and secondary metabolism of the postharvest pathogen Penicillium griseofulvum.</title>
        <authorList>
            <person name="Banani H."/>
            <person name="Marcet-Houben M."/>
            <person name="Ballester A.R."/>
            <person name="Abbruscato P."/>
            <person name="Gonzalez-Candelas L."/>
            <person name="Gabaldon T."/>
            <person name="Spadaro D."/>
        </authorList>
    </citation>
    <scope>NUCLEOTIDE SEQUENCE [LARGE SCALE GENOMIC DNA]</scope>
    <source>
        <strain evidence="5 6">PG3</strain>
    </source>
</reference>
<feature type="coiled-coil region" evidence="2">
    <location>
        <begin position="126"/>
        <end position="153"/>
    </location>
</feature>
<dbReference type="Gene3D" id="6.10.140.910">
    <property type="match status" value="1"/>
</dbReference>
<dbReference type="InterPro" id="IPR009449">
    <property type="entry name" value="Sec2_N"/>
</dbReference>
<dbReference type="RefSeq" id="XP_040644300.1">
    <property type="nucleotide sequence ID" value="XM_040792333.1"/>
</dbReference>
<sequence>MAEWGSLIAFQTSHHSFFSPSNMIPRHKRSLSSEHPSLSSDRTVIKAKSTTNLSDIASSNASNVTHNSGFDESSFSTLQDPRLMVGSEVSHSTSSSQHPDLSNEVAALSVKLIQAINNQTNLDDNLVATRQELELAQGKIQALEFQNEKYRRDIDNKVYIKKLDSDREISQLRDTLAEETIQRLAAEKGKKTIEQEVETLTAALFEEANKMVAAAKIEREAVEKKNEQLRSQVKDTELLLASHQDQLAELKSAMQAMNIHKDDVEGRPTPTPSSPDGPSQAQSSSNQEPELGPVPILIGDPEEFTPGPSTSFPQFLRMVCRTDLQAYEDFRDLLVLSRSSKPPSRAASGSYGGLNVMGLASFASGGSPSSTSSPTKGFTHSPNGSTSSTTGSHFALKETRFYKRVLMEDIEPTLRLDLAPGISWLTRRTVLSSICEGSLVVEPMPPSSKKFEFPCSVCGERRPGTPNERTHRFRTSDSETAQRYSLCLLCLERVRSCCEFTGYLRLILDGHLRAGDIEEEKEIWDETVRLRERMFWSRIGGGIVPLCNRPSEPEAEPASPEFNTGAENDDDRYLHPVDVTYLEPRTEKVSPAADQLAPETPVTEHITHPDLPRPQSSIYDRDDAPSLSGSERKRFSIDSAASVYEEASADVDANSTPPVSNELSIAPSRDTDTDIARPNGLSNP</sequence>
<dbReference type="OrthoDB" id="1748564at2759"/>
<organism evidence="5 6">
    <name type="scientific">Penicillium patulum</name>
    <name type="common">Penicillium griseofulvum</name>
    <dbReference type="NCBI Taxonomy" id="5078"/>
    <lineage>
        <taxon>Eukaryota</taxon>
        <taxon>Fungi</taxon>
        <taxon>Dikarya</taxon>
        <taxon>Ascomycota</taxon>
        <taxon>Pezizomycotina</taxon>
        <taxon>Eurotiomycetes</taxon>
        <taxon>Eurotiomycetidae</taxon>
        <taxon>Eurotiales</taxon>
        <taxon>Aspergillaceae</taxon>
        <taxon>Penicillium</taxon>
    </lineage>
</organism>
<protein>
    <submittedName>
        <fullName evidence="5">GDPGTP exchange factor Sec2p</fullName>
    </submittedName>
</protein>
<feature type="region of interest" description="Disordered" evidence="3">
    <location>
        <begin position="262"/>
        <end position="310"/>
    </location>
</feature>
<feature type="region of interest" description="Disordered" evidence="3">
    <location>
        <begin position="19"/>
        <end position="42"/>
    </location>
</feature>